<proteinExistence type="predicted"/>
<keyword evidence="2" id="KW-0808">Transferase</keyword>
<evidence type="ECO:0000259" key="1">
    <source>
        <dbReference type="Pfam" id="PF00535"/>
    </source>
</evidence>
<dbReference type="OrthoDB" id="183314at2"/>
<gene>
    <name evidence="2" type="ORF">DFQ01_106128</name>
</gene>
<dbReference type="RefSeq" id="WP_110043951.1">
    <property type="nucleotide sequence ID" value="NZ_CP054612.1"/>
</dbReference>
<sequence>MTARRVLIGSPICQKKSILALFLQAVERLQQRSWTCDYVLIDDNEDAASSSLLAQFANSIRSEGKSNIEIIAGRSSTVPRMTYYKDEVTHYWNDSLIGKIAGWKDQMIQMARDGDYDALLLVDSDLILHPETVESLLDADLPIVSSLFWTRWQPDGPELPQVWIRDHYWPWQGSDDHTDEAAAARGELLAKLQTPGVYEVGGLGACTLISRKALAQPISFQRIPNLSLWGEDRHFCVRAAALGIELAVDTHYPVFHVYRESDLLKAHQFFRTTEPAESSRTKSVFELLVRQAGPKLVLSMVACNEEGRYLEEALRRHREYIDGAVIIDDGSTDATADIIHERLQGIPLYYVRNEQSKFTNEIELRRQQWNATVQLSPSWILNLDADEYFEDRFAQDVHGLLTNPAAHTYCFRLYDFWNEQQYREDEFWQAHRTYRPFLTRYVGGFPYVWNEMKLHCGRFPRSVMDILPTLSPLRLKHWGWSRESDRRMKAERYERLDPDARYGWKAQYDSILSSNPRLIDWQEDENAVHSKAIPTTMLKE</sequence>
<dbReference type="Proteomes" id="UP000246635">
    <property type="component" value="Unassembled WGS sequence"/>
</dbReference>
<dbReference type="AlphaFoldDB" id="A0A2V2YW38"/>
<evidence type="ECO:0000313" key="2">
    <source>
        <dbReference type="EMBL" id="PWW04844.1"/>
    </source>
</evidence>
<accession>A0A2V2YW38</accession>
<evidence type="ECO:0000313" key="3">
    <source>
        <dbReference type="Proteomes" id="UP000246635"/>
    </source>
</evidence>
<name>A0A2V2YW38_9BACL</name>
<comment type="caution">
    <text evidence="2">The sequence shown here is derived from an EMBL/GenBank/DDBJ whole genome shotgun (WGS) entry which is preliminary data.</text>
</comment>
<protein>
    <submittedName>
        <fullName evidence="2">Glycosyltransferase involved in cell wall biosynthesis</fullName>
    </submittedName>
</protein>
<organism evidence="2 3">
    <name type="scientific">Paenibacillus cellulosilyticus</name>
    <dbReference type="NCBI Taxonomy" id="375489"/>
    <lineage>
        <taxon>Bacteria</taxon>
        <taxon>Bacillati</taxon>
        <taxon>Bacillota</taxon>
        <taxon>Bacilli</taxon>
        <taxon>Bacillales</taxon>
        <taxon>Paenibacillaceae</taxon>
        <taxon>Paenibacillus</taxon>
    </lineage>
</organism>
<keyword evidence="3" id="KW-1185">Reference proteome</keyword>
<dbReference type="SUPFAM" id="SSF53448">
    <property type="entry name" value="Nucleotide-diphospho-sugar transferases"/>
    <property type="match status" value="2"/>
</dbReference>
<dbReference type="Pfam" id="PF00535">
    <property type="entry name" value="Glycos_transf_2"/>
    <property type="match status" value="1"/>
</dbReference>
<dbReference type="InterPro" id="IPR029044">
    <property type="entry name" value="Nucleotide-diphossugar_trans"/>
</dbReference>
<reference evidence="2 3" key="1">
    <citation type="submission" date="2018-05" db="EMBL/GenBank/DDBJ databases">
        <title>Genomic Encyclopedia of Type Strains, Phase III (KMG-III): the genomes of soil and plant-associated and newly described type strains.</title>
        <authorList>
            <person name="Whitman W."/>
        </authorList>
    </citation>
    <scope>NUCLEOTIDE SEQUENCE [LARGE SCALE GENOMIC DNA]</scope>
    <source>
        <strain evidence="2 3">CECT 5696</strain>
    </source>
</reference>
<feature type="domain" description="Glycosyltransferase 2-like" evidence="1">
    <location>
        <begin position="300"/>
        <end position="434"/>
    </location>
</feature>
<dbReference type="Gene3D" id="3.90.550.10">
    <property type="entry name" value="Spore Coat Polysaccharide Biosynthesis Protein SpsA, Chain A"/>
    <property type="match status" value="2"/>
</dbReference>
<dbReference type="EMBL" id="QGTQ01000006">
    <property type="protein sequence ID" value="PWW04844.1"/>
    <property type="molecule type" value="Genomic_DNA"/>
</dbReference>
<dbReference type="InterPro" id="IPR001173">
    <property type="entry name" value="Glyco_trans_2-like"/>
</dbReference>
<dbReference type="GO" id="GO:0016740">
    <property type="term" value="F:transferase activity"/>
    <property type="evidence" value="ECO:0007669"/>
    <property type="project" value="UniProtKB-KW"/>
</dbReference>